<comment type="cofactor">
    <cofactor evidence="1 5">
        <name>pyridoxal 5'-phosphate</name>
        <dbReference type="ChEBI" id="CHEBI:597326"/>
    </cofactor>
</comment>
<dbReference type="PROSITE" id="PS00392">
    <property type="entry name" value="DDC_GAD_HDC_YDC"/>
    <property type="match status" value="1"/>
</dbReference>
<dbReference type="InterPro" id="IPR002129">
    <property type="entry name" value="PyrdxlP-dep_de-COase"/>
</dbReference>
<gene>
    <name evidence="6" type="ORF">NWE73_00245</name>
</gene>
<protein>
    <submittedName>
        <fullName evidence="6">Pyridoxal-dependent decarboxylase</fullName>
    </submittedName>
</protein>
<evidence type="ECO:0000256" key="4">
    <source>
        <dbReference type="ARBA" id="ARBA00038302"/>
    </source>
</evidence>
<dbReference type="PANTHER" id="PTHR42735">
    <property type="match status" value="1"/>
</dbReference>
<keyword evidence="7" id="KW-1185">Reference proteome</keyword>
<keyword evidence="3 5" id="KW-0456">Lyase</keyword>
<sequence>MYSEISLPALFGHFIALLHNPNNISTEAAKVGAYIEDEAIEKLAQMLGYGKGQATGHFTSGGTVANIEALWRARYRVDHFISLGCWLNLNTTEKLSVVQAAHMGWERYNSYLDQYQIPENELRKYSAVANSPWQVMAVYQKAFAINYSGPVVLVPNSKHYSWMKGVSLLGLGEEAFWPVNLDRNGILDINDLKKKIEKANSESRPVMMVVSVGGTTELGEFDPIHLVQDVLDSYLKTLRLDIWHHVDAAYGGYFCSMIGDTESDVDDVVMQALGAIGRVNSVTLDPHKLGYVPYACGAIIVRDLLNYRVSAFDAKYIQSPDHSVDRWMKTLEGSRSASGATATWMTGHTIGFDNNGYGKILKRTIAGRNKIKDLMKESNSLVKVLEVPGLNLLSLSFIGESKSLKQVNQQTAKLVEKINESNRFIVSKTFLKRPEYEELIQSAAKDWNLEVDDSGLVLLRLTVMNPFFLNKESNADYPAEFTQLVRELSVNLSGN</sequence>
<evidence type="ECO:0000256" key="2">
    <source>
        <dbReference type="ARBA" id="ARBA00022898"/>
    </source>
</evidence>
<dbReference type="InterPro" id="IPR015422">
    <property type="entry name" value="PyrdxlP-dep_Trfase_small"/>
</dbReference>
<dbReference type="InterPro" id="IPR050477">
    <property type="entry name" value="GrpII_AminoAcid_Decarb"/>
</dbReference>
<dbReference type="Proteomes" id="UP001152321">
    <property type="component" value="Unassembled WGS sequence"/>
</dbReference>
<organism evidence="6 7">
    <name type="scientific">Bdellovibrio svalbardensis</name>
    <dbReference type="NCBI Taxonomy" id="2972972"/>
    <lineage>
        <taxon>Bacteria</taxon>
        <taxon>Pseudomonadati</taxon>
        <taxon>Bdellovibrionota</taxon>
        <taxon>Bdellovibrionia</taxon>
        <taxon>Bdellovibrionales</taxon>
        <taxon>Pseudobdellovibrionaceae</taxon>
        <taxon>Bdellovibrio</taxon>
    </lineage>
</organism>
<reference evidence="6" key="1">
    <citation type="submission" date="2022-08" db="EMBL/GenBank/DDBJ databases">
        <title>Novel Bdellovibrio Species Isolated from Svalbard: Designation Bdellovibrio svalbardensis.</title>
        <authorList>
            <person name="Mitchell R.J."/>
            <person name="Choi S.Y."/>
        </authorList>
    </citation>
    <scope>NUCLEOTIDE SEQUENCE</scope>
    <source>
        <strain evidence="6">PAP01</strain>
    </source>
</reference>
<comment type="caution">
    <text evidence="6">The sequence shown here is derived from an EMBL/GenBank/DDBJ whole genome shotgun (WGS) entry which is preliminary data.</text>
</comment>
<evidence type="ECO:0000256" key="5">
    <source>
        <dbReference type="RuleBase" id="RU000382"/>
    </source>
</evidence>
<dbReference type="InterPro" id="IPR015424">
    <property type="entry name" value="PyrdxlP-dep_Trfase"/>
</dbReference>
<evidence type="ECO:0000313" key="6">
    <source>
        <dbReference type="EMBL" id="MDG0814772.1"/>
    </source>
</evidence>
<evidence type="ECO:0000256" key="1">
    <source>
        <dbReference type="ARBA" id="ARBA00001933"/>
    </source>
</evidence>
<evidence type="ECO:0000256" key="3">
    <source>
        <dbReference type="ARBA" id="ARBA00023239"/>
    </source>
</evidence>
<keyword evidence="2 5" id="KW-0663">Pyridoxal phosphate</keyword>
<dbReference type="EMBL" id="JANRMI010000001">
    <property type="protein sequence ID" value="MDG0814772.1"/>
    <property type="molecule type" value="Genomic_DNA"/>
</dbReference>
<accession>A0ABT6DE63</accession>
<dbReference type="InterPro" id="IPR021115">
    <property type="entry name" value="Pyridoxal-P_BS"/>
</dbReference>
<name>A0ABT6DE63_9BACT</name>
<evidence type="ECO:0000313" key="7">
    <source>
        <dbReference type="Proteomes" id="UP001152321"/>
    </source>
</evidence>
<dbReference type="RefSeq" id="WP_277576257.1">
    <property type="nucleotide sequence ID" value="NZ_JANRMI010000001.1"/>
</dbReference>
<dbReference type="Gene3D" id="3.90.1150.10">
    <property type="entry name" value="Aspartate Aminotransferase, domain 1"/>
    <property type="match status" value="1"/>
</dbReference>
<proteinExistence type="inferred from homology"/>
<dbReference type="Gene3D" id="3.40.640.10">
    <property type="entry name" value="Type I PLP-dependent aspartate aminotransferase-like (Major domain)"/>
    <property type="match status" value="1"/>
</dbReference>
<dbReference type="SUPFAM" id="SSF53383">
    <property type="entry name" value="PLP-dependent transferases"/>
    <property type="match status" value="1"/>
</dbReference>
<dbReference type="Pfam" id="PF00282">
    <property type="entry name" value="Pyridoxal_deC"/>
    <property type="match status" value="1"/>
</dbReference>
<dbReference type="PANTHER" id="PTHR42735:SF4">
    <property type="entry name" value="PYRIDOXAL PHOSPHATE-DEPENDENT DECARBOXYLASE FAMILY PROTEIN"/>
    <property type="match status" value="1"/>
</dbReference>
<comment type="similarity">
    <text evidence="4">Belongs to the group II decarboxylase family. Sphingosine-1-phosphate lyase subfamily.</text>
</comment>
<dbReference type="InterPro" id="IPR015421">
    <property type="entry name" value="PyrdxlP-dep_Trfase_major"/>
</dbReference>